<dbReference type="GO" id="GO:0005886">
    <property type="term" value="C:plasma membrane"/>
    <property type="evidence" value="ECO:0007669"/>
    <property type="project" value="TreeGrafter"/>
</dbReference>
<dbReference type="GO" id="GO:0022857">
    <property type="term" value="F:transmembrane transporter activity"/>
    <property type="evidence" value="ECO:0007669"/>
    <property type="project" value="InterPro"/>
</dbReference>
<dbReference type="Proteomes" id="UP000306918">
    <property type="component" value="Unassembled WGS sequence"/>
</dbReference>
<dbReference type="PANTHER" id="PTHR30158:SF23">
    <property type="entry name" value="MULTIDRUG RESISTANCE PROTEIN MEXA"/>
    <property type="match status" value="1"/>
</dbReference>
<evidence type="ECO:0000259" key="6">
    <source>
        <dbReference type="Pfam" id="PF25944"/>
    </source>
</evidence>
<evidence type="ECO:0000313" key="8">
    <source>
        <dbReference type="EMBL" id="THU41196.1"/>
    </source>
</evidence>
<dbReference type="Pfam" id="PF25967">
    <property type="entry name" value="RND-MFP_C"/>
    <property type="match status" value="1"/>
</dbReference>
<sequence>MKALTALTILCIIWLTGCGVKGNTETKIKDLELPVFQLRSKDTTLHRSYVASINAYQNVELRAKVSGFLESILVDEGQLVKKGQLMFQLNDAEFKVQLSEAKASLTSAMAEVKSAEVELRRVQSLVDKKIVSDSELDLANAKLTAAKAKVDEALAKEEKAKINLSYTAVRAPFDGIIDRIPHKLGSLVTEGILLTRVSDNHAMHVYFKVSEQEYLNYVKNKQAGKQVQQPAELMLADGTVYKHRGKIETMEGEFDKETGSIAFRAVFPNPSGLLKHGASGNILLTSAISKALIIPQRAVLEIQDRNYVFVLGDDFKVRMKSFVPDARIDDFVLVKSGLSAGDRIVYEGVQNIKEGSSVKPRMISVDSILAAE</sequence>
<dbReference type="EMBL" id="STFF01000001">
    <property type="protein sequence ID" value="THU41196.1"/>
    <property type="molecule type" value="Genomic_DNA"/>
</dbReference>
<feature type="domain" description="Multidrug resistance protein MdtA-like barrel-sandwich hybrid" evidence="5">
    <location>
        <begin position="58"/>
        <end position="191"/>
    </location>
</feature>
<evidence type="ECO:0000259" key="7">
    <source>
        <dbReference type="Pfam" id="PF25967"/>
    </source>
</evidence>
<evidence type="ECO:0000313" key="9">
    <source>
        <dbReference type="Proteomes" id="UP000306918"/>
    </source>
</evidence>
<dbReference type="Pfam" id="PF25917">
    <property type="entry name" value="BSH_RND"/>
    <property type="match status" value="1"/>
</dbReference>
<keyword evidence="9" id="KW-1185">Reference proteome</keyword>
<dbReference type="SUPFAM" id="SSF111369">
    <property type="entry name" value="HlyD-like secretion proteins"/>
    <property type="match status" value="1"/>
</dbReference>
<accession>A0A4V6T3V3</accession>
<dbReference type="PROSITE" id="PS51257">
    <property type="entry name" value="PROKAR_LIPOPROTEIN"/>
    <property type="match status" value="1"/>
</dbReference>
<reference evidence="8 9" key="1">
    <citation type="submission" date="2019-04" db="EMBL/GenBank/DDBJ databases">
        <title>Niastella caeni sp. nov., isolated from activated sludge.</title>
        <authorList>
            <person name="Sheng M."/>
        </authorList>
    </citation>
    <scope>NUCLEOTIDE SEQUENCE [LARGE SCALE GENOMIC DNA]</scope>
    <source>
        <strain evidence="8 9">HX-2-15</strain>
    </source>
</reference>
<dbReference type="PANTHER" id="PTHR30158">
    <property type="entry name" value="ACRA/E-RELATED COMPONENT OF DRUG EFFLUX TRANSPORTER"/>
    <property type="match status" value="1"/>
</dbReference>
<feature type="domain" description="Multidrug resistance protein MdtA-like alpha-helical hairpin" evidence="4">
    <location>
        <begin position="97"/>
        <end position="167"/>
    </location>
</feature>
<dbReference type="Gene3D" id="2.40.30.170">
    <property type="match status" value="1"/>
</dbReference>
<dbReference type="Gene3D" id="2.40.420.20">
    <property type="match status" value="1"/>
</dbReference>
<dbReference type="AlphaFoldDB" id="A0A4V6T3V3"/>
<dbReference type="InterPro" id="IPR058627">
    <property type="entry name" value="MdtA-like_C"/>
</dbReference>
<feature type="coiled-coil region" evidence="3">
    <location>
        <begin position="98"/>
        <end position="163"/>
    </location>
</feature>
<evidence type="ECO:0000256" key="3">
    <source>
        <dbReference type="SAM" id="Coils"/>
    </source>
</evidence>
<dbReference type="Pfam" id="PF25944">
    <property type="entry name" value="Beta-barrel_RND"/>
    <property type="match status" value="1"/>
</dbReference>
<feature type="domain" description="Multidrug resistance protein MdtA-like beta-barrel" evidence="6">
    <location>
        <begin position="203"/>
        <end position="277"/>
    </location>
</feature>
<dbReference type="RefSeq" id="WP_136575686.1">
    <property type="nucleotide sequence ID" value="NZ_STFF01000001.1"/>
</dbReference>
<dbReference type="InterPro" id="IPR058626">
    <property type="entry name" value="MdtA-like_b-barrel"/>
</dbReference>
<gene>
    <name evidence="8" type="ORF">FAM09_03530</name>
</gene>
<protein>
    <submittedName>
        <fullName evidence="8">Efflux RND transporter periplasmic adaptor subunit</fullName>
    </submittedName>
</protein>
<proteinExistence type="inferred from homology"/>
<dbReference type="InterPro" id="IPR058625">
    <property type="entry name" value="MdtA-like_BSH"/>
</dbReference>
<comment type="caution">
    <text evidence="8">The sequence shown here is derived from an EMBL/GenBank/DDBJ whole genome shotgun (WGS) entry which is preliminary data.</text>
</comment>
<organism evidence="8 9">
    <name type="scientific">Niastella caeni</name>
    <dbReference type="NCBI Taxonomy" id="2569763"/>
    <lineage>
        <taxon>Bacteria</taxon>
        <taxon>Pseudomonadati</taxon>
        <taxon>Bacteroidota</taxon>
        <taxon>Chitinophagia</taxon>
        <taxon>Chitinophagales</taxon>
        <taxon>Chitinophagaceae</taxon>
        <taxon>Niastella</taxon>
    </lineage>
</organism>
<dbReference type="Gene3D" id="1.10.287.470">
    <property type="entry name" value="Helix hairpin bin"/>
    <property type="match status" value="1"/>
</dbReference>
<evidence type="ECO:0000259" key="4">
    <source>
        <dbReference type="Pfam" id="PF25876"/>
    </source>
</evidence>
<dbReference type="Gene3D" id="2.40.50.100">
    <property type="match status" value="1"/>
</dbReference>
<dbReference type="InterPro" id="IPR006143">
    <property type="entry name" value="RND_pump_MFP"/>
</dbReference>
<comment type="subcellular location">
    <subcellularLocation>
        <location evidence="1">Cell envelope</location>
    </subcellularLocation>
</comment>
<dbReference type="OrthoDB" id="9801814at2"/>
<dbReference type="Pfam" id="PF25876">
    <property type="entry name" value="HH_MFP_RND"/>
    <property type="match status" value="1"/>
</dbReference>
<dbReference type="InterPro" id="IPR058624">
    <property type="entry name" value="MdtA-like_HH"/>
</dbReference>
<evidence type="ECO:0000256" key="2">
    <source>
        <dbReference type="ARBA" id="ARBA00009477"/>
    </source>
</evidence>
<feature type="domain" description="Multidrug resistance protein MdtA-like C-terminal permuted SH3" evidence="7">
    <location>
        <begin position="291"/>
        <end position="350"/>
    </location>
</feature>
<evidence type="ECO:0000259" key="5">
    <source>
        <dbReference type="Pfam" id="PF25917"/>
    </source>
</evidence>
<dbReference type="NCBIfam" id="TIGR01730">
    <property type="entry name" value="RND_mfp"/>
    <property type="match status" value="1"/>
</dbReference>
<name>A0A4V6T3V3_9BACT</name>
<dbReference type="GO" id="GO:0030313">
    <property type="term" value="C:cell envelope"/>
    <property type="evidence" value="ECO:0007669"/>
    <property type="project" value="UniProtKB-SubCell"/>
</dbReference>
<comment type="similarity">
    <text evidence="2">Belongs to the membrane fusion protein (MFP) (TC 8.A.1) family.</text>
</comment>
<keyword evidence="3" id="KW-0175">Coiled coil</keyword>
<evidence type="ECO:0000256" key="1">
    <source>
        <dbReference type="ARBA" id="ARBA00004196"/>
    </source>
</evidence>
<dbReference type="GO" id="GO:0046677">
    <property type="term" value="P:response to antibiotic"/>
    <property type="evidence" value="ECO:0007669"/>
    <property type="project" value="TreeGrafter"/>
</dbReference>